<feature type="compositionally biased region" description="Low complexity" evidence="2">
    <location>
        <begin position="367"/>
        <end position="377"/>
    </location>
</feature>
<dbReference type="EMBL" id="AOIP01000015">
    <property type="protein sequence ID" value="ELZ07541.1"/>
    <property type="molecule type" value="Genomic_DNA"/>
</dbReference>
<dbReference type="PATRIC" id="fig|1227491.4.peg.1189"/>
<accession>M0B9I2</accession>
<name>M0B9I2_9EURY</name>
<feature type="compositionally biased region" description="Basic and acidic residues" evidence="2">
    <location>
        <begin position="261"/>
        <end position="272"/>
    </location>
</feature>
<keyword evidence="1" id="KW-0175">Coiled coil</keyword>
<feature type="region of interest" description="Disordered" evidence="2">
    <location>
        <begin position="215"/>
        <end position="395"/>
    </location>
</feature>
<organism evidence="3 4">
    <name type="scientific">Natrialba aegyptia DSM 13077</name>
    <dbReference type="NCBI Taxonomy" id="1227491"/>
    <lineage>
        <taxon>Archaea</taxon>
        <taxon>Methanobacteriati</taxon>
        <taxon>Methanobacteriota</taxon>
        <taxon>Stenosarchaea group</taxon>
        <taxon>Halobacteria</taxon>
        <taxon>Halobacteriales</taxon>
        <taxon>Natrialbaceae</taxon>
        <taxon>Natrialba</taxon>
    </lineage>
</organism>
<gene>
    <name evidence="3" type="ORF">C480_05776</name>
</gene>
<feature type="compositionally biased region" description="Polar residues" evidence="2">
    <location>
        <begin position="313"/>
        <end position="332"/>
    </location>
</feature>
<comment type="caution">
    <text evidence="3">The sequence shown here is derived from an EMBL/GenBank/DDBJ whole genome shotgun (WGS) entry which is preliminary data.</text>
</comment>
<feature type="coiled-coil region" evidence="1">
    <location>
        <begin position="109"/>
        <end position="150"/>
    </location>
</feature>
<evidence type="ECO:0000313" key="3">
    <source>
        <dbReference type="EMBL" id="ELZ07541.1"/>
    </source>
</evidence>
<dbReference type="AlphaFoldDB" id="M0B9I2"/>
<evidence type="ECO:0000313" key="4">
    <source>
        <dbReference type="Proteomes" id="UP000011591"/>
    </source>
</evidence>
<evidence type="ECO:0000256" key="2">
    <source>
        <dbReference type="SAM" id="MobiDB-lite"/>
    </source>
</evidence>
<feature type="compositionally biased region" description="Polar residues" evidence="2">
    <location>
        <begin position="340"/>
        <end position="357"/>
    </location>
</feature>
<dbReference type="RefSeq" id="WP_006664669.1">
    <property type="nucleotide sequence ID" value="NZ_AOIP01000015.1"/>
</dbReference>
<protein>
    <submittedName>
        <fullName evidence="3">Uncharacterized protein</fullName>
    </submittedName>
</protein>
<feature type="compositionally biased region" description="Polar residues" evidence="2">
    <location>
        <begin position="273"/>
        <end position="299"/>
    </location>
</feature>
<keyword evidence="4" id="KW-1185">Reference proteome</keyword>
<sequence>MSATRIVGLALLTVVGLAIAPVAGSALTMPAAHQSAAGANEPSGGLQTQTQTQAQAQVQGQSHGQIQPQTQAQTANTTTNTTVATFLQTTSADAQSSVDAGLFDATYHAADTERRAALVTDRADEFEQRLAELEAEREDLREQEDSLSSAAYEARLTRLTVTIASLNRSIERTKSQGVAAGLNSERFETLQQNASDLAGPDIAAMAQKVVGVDRHPGGGIGVANGPPADRGPPNSSASAGAAEPPGRQPSAAVPGNSPENNGREAGQDRGQERGQNQSQTRGQNPTLTPTPAQNAGSESPTDETGTDDGPGQGNQSDRGTAQEQSSGNSGENSDPPGNGSPAQTGPPTDATEPSTPETDADSASGPTTDDTSSSNADTDADSDTDIPTAETTTND</sequence>
<feature type="region of interest" description="Disordered" evidence="2">
    <location>
        <begin position="34"/>
        <end position="74"/>
    </location>
</feature>
<feature type="compositionally biased region" description="Low complexity" evidence="2">
    <location>
        <begin position="44"/>
        <end position="74"/>
    </location>
</feature>
<reference evidence="3 4" key="1">
    <citation type="journal article" date="2014" name="PLoS Genet.">
        <title>Phylogenetically driven sequencing of extremely halophilic archaea reveals strategies for static and dynamic osmo-response.</title>
        <authorList>
            <person name="Becker E.A."/>
            <person name="Seitzer P.M."/>
            <person name="Tritt A."/>
            <person name="Larsen D."/>
            <person name="Krusor M."/>
            <person name="Yao A.I."/>
            <person name="Wu D."/>
            <person name="Madern D."/>
            <person name="Eisen J.A."/>
            <person name="Darling A.E."/>
            <person name="Facciotti M.T."/>
        </authorList>
    </citation>
    <scope>NUCLEOTIDE SEQUENCE [LARGE SCALE GENOMIC DNA]</scope>
    <source>
        <strain evidence="3 4">DSM 13077</strain>
    </source>
</reference>
<dbReference type="OrthoDB" id="170871at2157"/>
<evidence type="ECO:0000256" key="1">
    <source>
        <dbReference type="SAM" id="Coils"/>
    </source>
</evidence>
<proteinExistence type="predicted"/>
<dbReference type="Proteomes" id="UP000011591">
    <property type="component" value="Unassembled WGS sequence"/>
</dbReference>
<feature type="compositionally biased region" description="Low complexity" evidence="2">
    <location>
        <begin position="231"/>
        <end position="245"/>
    </location>
</feature>